<keyword evidence="5" id="KW-1185">Reference proteome</keyword>
<dbReference type="Gene3D" id="3.40.50.720">
    <property type="entry name" value="NAD(P)-binding Rossmann-like Domain"/>
    <property type="match status" value="1"/>
</dbReference>
<dbReference type="PANTHER" id="PTHR48106">
    <property type="entry name" value="QUINONE OXIDOREDUCTASE PIG3-RELATED"/>
    <property type="match status" value="1"/>
</dbReference>
<dbReference type="SUPFAM" id="SSF50129">
    <property type="entry name" value="GroES-like"/>
    <property type="match status" value="1"/>
</dbReference>
<protein>
    <submittedName>
        <fullName evidence="4">Quinone oxidoreductase putative</fullName>
    </submittedName>
</protein>
<dbReference type="InterPro" id="IPR036291">
    <property type="entry name" value="NAD(P)-bd_dom_sf"/>
</dbReference>
<dbReference type="InterPro" id="IPR013149">
    <property type="entry name" value="ADH-like_C"/>
</dbReference>
<dbReference type="NCBIfam" id="TIGR02824">
    <property type="entry name" value="quinone_pig3"/>
    <property type="match status" value="1"/>
</dbReference>
<dbReference type="STRING" id="1353952.A0A165HKG7"/>
<dbReference type="InterPro" id="IPR014189">
    <property type="entry name" value="Quinone_OxRdtase_PIG3"/>
</dbReference>
<proteinExistence type="predicted"/>
<dbReference type="SUPFAM" id="SSF51735">
    <property type="entry name" value="NAD(P)-binding Rossmann-fold domains"/>
    <property type="match status" value="1"/>
</dbReference>
<dbReference type="InterPro" id="IPR020843">
    <property type="entry name" value="ER"/>
</dbReference>
<dbReference type="GO" id="GO:0070402">
    <property type="term" value="F:NADPH binding"/>
    <property type="evidence" value="ECO:0007669"/>
    <property type="project" value="TreeGrafter"/>
</dbReference>
<dbReference type="PANTHER" id="PTHR48106:SF18">
    <property type="entry name" value="QUINONE OXIDOREDUCTASE PIG3"/>
    <property type="match status" value="1"/>
</dbReference>
<dbReference type="CDD" id="cd05276">
    <property type="entry name" value="p53_inducible_oxidoreductase"/>
    <property type="match status" value="1"/>
</dbReference>
<organism evidence="4 5">
    <name type="scientific">Calocera cornea HHB12733</name>
    <dbReference type="NCBI Taxonomy" id="1353952"/>
    <lineage>
        <taxon>Eukaryota</taxon>
        <taxon>Fungi</taxon>
        <taxon>Dikarya</taxon>
        <taxon>Basidiomycota</taxon>
        <taxon>Agaricomycotina</taxon>
        <taxon>Dacrymycetes</taxon>
        <taxon>Dacrymycetales</taxon>
        <taxon>Dacrymycetaceae</taxon>
        <taxon>Calocera</taxon>
    </lineage>
</organism>
<dbReference type="OrthoDB" id="203908at2759"/>
<dbReference type="Pfam" id="PF00107">
    <property type="entry name" value="ADH_zinc_N"/>
    <property type="match status" value="1"/>
</dbReference>
<evidence type="ECO:0000259" key="3">
    <source>
        <dbReference type="SMART" id="SM00829"/>
    </source>
</evidence>
<keyword evidence="2" id="KW-0560">Oxidoreductase</keyword>
<reference evidence="4 5" key="1">
    <citation type="journal article" date="2016" name="Mol. Biol. Evol.">
        <title>Comparative Genomics of Early-Diverging Mushroom-Forming Fungi Provides Insights into the Origins of Lignocellulose Decay Capabilities.</title>
        <authorList>
            <person name="Nagy L.G."/>
            <person name="Riley R."/>
            <person name="Tritt A."/>
            <person name="Adam C."/>
            <person name="Daum C."/>
            <person name="Floudas D."/>
            <person name="Sun H."/>
            <person name="Yadav J.S."/>
            <person name="Pangilinan J."/>
            <person name="Larsson K.H."/>
            <person name="Matsuura K."/>
            <person name="Barry K."/>
            <person name="Labutti K."/>
            <person name="Kuo R."/>
            <person name="Ohm R.A."/>
            <person name="Bhattacharya S.S."/>
            <person name="Shirouzu T."/>
            <person name="Yoshinaga Y."/>
            <person name="Martin F.M."/>
            <person name="Grigoriev I.V."/>
            <person name="Hibbett D.S."/>
        </authorList>
    </citation>
    <scope>NUCLEOTIDE SEQUENCE [LARGE SCALE GENOMIC DNA]</scope>
    <source>
        <strain evidence="4 5">HHB12733</strain>
    </source>
</reference>
<name>A0A165HKG7_9BASI</name>
<keyword evidence="1" id="KW-0521">NADP</keyword>
<dbReference type="AlphaFoldDB" id="A0A165HKG7"/>
<dbReference type="Pfam" id="PF08240">
    <property type="entry name" value="ADH_N"/>
    <property type="match status" value="1"/>
</dbReference>
<evidence type="ECO:0000256" key="2">
    <source>
        <dbReference type="ARBA" id="ARBA00023002"/>
    </source>
</evidence>
<dbReference type="GO" id="GO:0016651">
    <property type="term" value="F:oxidoreductase activity, acting on NAD(P)H"/>
    <property type="evidence" value="ECO:0007669"/>
    <property type="project" value="TreeGrafter"/>
</dbReference>
<evidence type="ECO:0000256" key="1">
    <source>
        <dbReference type="ARBA" id="ARBA00022857"/>
    </source>
</evidence>
<gene>
    <name evidence="4" type="ORF">CALCODRAFT_493763</name>
</gene>
<dbReference type="Proteomes" id="UP000076842">
    <property type="component" value="Unassembled WGS sequence"/>
</dbReference>
<dbReference type="SMART" id="SM00829">
    <property type="entry name" value="PKS_ER"/>
    <property type="match status" value="1"/>
</dbReference>
<evidence type="ECO:0000313" key="5">
    <source>
        <dbReference type="Proteomes" id="UP000076842"/>
    </source>
</evidence>
<dbReference type="InterPro" id="IPR013154">
    <property type="entry name" value="ADH-like_N"/>
</dbReference>
<dbReference type="EMBL" id="KV423941">
    <property type="protein sequence ID" value="KZT59410.1"/>
    <property type="molecule type" value="Genomic_DNA"/>
</dbReference>
<dbReference type="InterPro" id="IPR011032">
    <property type="entry name" value="GroES-like_sf"/>
</dbReference>
<dbReference type="Gene3D" id="3.90.180.10">
    <property type="entry name" value="Medium-chain alcohol dehydrogenases, catalytic domain"/>
    <property type="match status" value="1"/>
</dbReference>
<evidence type="ECO:0000313" key="4">
    <source>
        <dbReference type="EMBL" id="KZT59410.1"/>
    </source>
</evidence>
<sequence>MSSKMRAVLIKGGAGTADDLYVGEYDKPVPKQGEVLVKVRASGVNRLDVGQRTRGAVPLPHINKDILGVEFSGIVEGVGEGVTNYKVGDEVLSLAPGASYAEYITVRSSLVMPKPPTLSFVEAGSIPEVWFTAFQAVVLIGGIQKGQSVLIHGGASGVGVAANQLARFLGAKYVFTTAGDDEKVKFLLSIKEGPTHAINYKTQDFAEVIDQVTNGEGVDIVVDLVGKNYFDRNIKLLKVDGRLVLIAMMSGAVLSEFNCAPILYKRIRIEGSTLRTRSPQYQDDLARRFVKEILPYFSTQNGEEPRLKTYTYKTYPLEKAGEAHKDMEANKNFGKLVLVVD</sequence>
<dbReference type="InParanoid" id="A0A165HKG7"/>
<feature type="domain" description="Enoyl reductase (ER)" evidence="3">
    <location>
        <begin position="15"/>
        <end position="338"/>
    </location>
</feature>
<accession>A0A165HKG7</accession>